<dbReference type="EMBL" id="JH711573">
    <property type="protein sequence ID" value="EIW86582.1"/>
    <property type="molecule type" value="Genomic_DNA"/>
</dbReference>
<evidence type="ECO:0000313" key="3">
    <source>
        <dbReference type="Proteomes" id="UP000053558"/>
    </source>
</evidence>
<dbReference type="KEGG" id="cput:CONPUDRAFT_161305"/>
<dbReference type="Proteomes" id="UP000053558">
    <property type="component" value="Unassembled WGS sequence"/>
</dbReference>
<comment type="caution">
    <text evidence="2">The sequence shown here is derived from an EMBL/GenBank/DDBJ whole genome shotgun (WGS) entry which is preliminary data.</text>
</comment>
<accession>A0A5M3N584</accession>
<organism evidence="2 3">
    <name type="scientific">Coniophora puteana (strain RWD-64-598)</name>
    <name type="common">Brown rot fungus</name>
    <dbReference type="NCBI Taxonomy" id="741705"/>
    <lineage>
        <taxon>Eukaryota</taxon>
        <taxon>Fungi</taxon>
        <taxon>Dikarya</taxon>
        <taxon>Basidiomycota</taxon>
        <taxon>Agaricomycotina</taxon>
        <taxon>Agaricomycetes</taxon>
        <taxon>Agaricomycetidae</taxon>
        <taxon>Boletales</taxon>
        <taxon>Coniophorineae</taxon>
        <taxon>Coniophoraceae</taxon>
        <taxon>Coniophora</taxon>
    </lineage>
</organism>
<keyword evidence="3" id="KW-1185">Reference proteome</keyword>
<keyword evidence="1" id="KW-0732">Signal</keyword>
<reference evidence="3" key="1">
    <citation type="journal article" date="2012" name="Science">
        <title>The Paleozoic origin of enzymatic lignin decomposition reconstructed from 31 fungal genomes.</title>
        <authorList>
            <person name="Floudas D."/>
            <person name="Binder M."/>
            <person name="Riley R."/>
            <person name="Barry K."/>
            <person name="Blanchette R.A."/>
            <person name="Henrissat B."/>
            <person name="Martinez A.T."/>
            <person name="Otillar R."/>
            <person name="Spatafora J.W."/>
            <person name="Yadav J.S."/>
            <person name="Aerts A."/>
            <person name="Benoit I."/>
            <person name="Boyd A."/>
            <person name="Carlson A."/>
            <person name="Copeland A."/>
            <person name="Coutinho P.M."/>
            <person name="de Vries R.P."/>
            <person name="Ferreira P."/>
            <person name="Findley K."/>
            <person name="Foster B."/>
            <person name="Gaskell J."/>
            <person name="Glotzer D."/>
            <person name="Gorecki P."/>
            <person name="Heitman J."/>
            <person name="Hesse C."/>
            <person name="Hori C."/>
            <person name="Igarashi K."/>
            <person name="Jurgens J.A."/>
            <person name="Kallen N."/>
            <person name="Kersten P."/>
            <person name="Kohler A."/>
            <person name="Kuees U."/>
            <person name="Kumar T.K.A."/>
            <person name="Kuo A."/>
            <person name="LaButti K."/>
            <person name="Larrondo L.F."/>
            <person name="Lindquist E."/>
            <person name="Ling A."/>
            <person name="Lombard V."/>
            <person name="Lucas S."/>
            <person name="Lundell T."/>
            <person name="Martin R."/>
            <person name="McLaughlin D.J."/>
            <person name="Morgenstern I."/>
            <person name="Morin E."/>
            <person name="Murat C."/>
            <person name="Nagy L.G."/>
            <person name="Nolan M."/>
            <person name="Ohm R.A."/>
            <person name="Patyshakuliyeva A."/>
            <person name="Rokas A."/>
            <person name="Ruiz-Duenas F.J."/>
            <person name="Sabat G."/>
            <person name="Salamov A."/>
            <person name="Samejima M."/>
            <person name="Schmutz J."/>
            <person name="Slot J.C."/>
            <person name="St John F."/>
            <person name="Stenlid J."/>
            <person name="Sun H."/>
            <person name="Sun S."/>
            <person name="Syed K."/>
            <person name="Tsang A."/>
            <person name="Wiebenga A."/>
            <person name="Young D."/>
            <person name="Pisabarro A."/>
            <person name="Eastwood D.C."/>
            <person name="Martin F."/>
            <person name="Cullen D."/>
            <person name="Grigoriev I.V."/>
            <person name="Hibbett D.S."/>
        </authorList>
    </citation>
    <scope>NUCLEOTIDE SEQUENCE [LARGE SCALE GENOMIC DNA]</scope>
    <source>
        <strain evidence="3">RWD-64-598 SS2</strain>
    </source>
</reference>
<evidence type="ECO:0000313" key="2">
    <source>
        <dbReference type="EMBL" id="EIW86582.1"/>
    </source>
</evidence>
<sequence length="288" mass="30210">MCRSFLAALFLLVLAQISFAQTLINGQYFTRGLAIVDCPAPNSQYHAGSTLPIAVDVSGDGALPIAAQGPGSNLPTRFQELQIYLVSYDTNLNMTITNGTSLLTQEVGSPVKHLNWTIPSTLPSGNYNLTFYENSVISDEPFYSITPLLISITGGSSDSCPSQNPVLPAPQPSSPPATCPWLSQSCSSSGSCTTVVTLPTPTTSSRFSTSVAPTTVTIVKTTASIFTTTVSGTPETQTVTIESTTVVTMQPSSTTGFVPINEGTSYSSRSLVFLLCSVIVASSLVLLS</sequence>
<protein>
    <submittedName>
        <fullName evidence="2">Uncharacterized protein</fullName>
    </submittedName>
</protein>
<dbReference type="OMA" id="YEGSHIN"/>
<proteinExistence type="predicted"/>
<dbReference type="OrthoDB" id="3267335at2759"/>
<gene>
    <name evidence="2" type="ORF">CONPUDRAFT_161305</name>
</gene>
<name>A0A5M3N584_CONPW</name>
<feature type="signal peptide" evidence="1">
    <location>
        <begin position="1"/>
        <end position="20"/>
    </location>
</feature>
<dbReference type="AlphaFoldDB" id="A0A5M3N584"/>
<evidence type="ECO:0000256" key="1">
    <source>
        <dbReference type="SAM" id="SignalP"/>
    </source>
</evidence>
<dbReference type="GeneID" id="19204515"/>
<feature type="chain" id="PRO_5024356443" evidence="1">
    <location>
        <begin position="21"/>
        <end position="288"/>
    </location>
</feature>
<dbReference type="RefSeq" id="XP_007763348.1">
    <property type="nucleotide sequence ID" value="XM_007765158.1"/>
</dbReference>